<evidence type="ECO:0000256" key="1">
    <source>
        <dbReference type="ARBA" id="ARBA00022741"/>
    </source>
</evidence>
<evidence type="ECO:0000313" key="4">
    <source>
        <dbReference type="EMBL" id="MBB4664751.1"/>
    </source>
</evidence>
<dbReference type="InterPro" id="IPR011990">
    <property type="entry name" value="TPR-like_helical_dom_sf"/>
</dbReference>
<dbReference type="InterPro" id="IPR027417">
    <property type="entry name" value="P-loop_NTPase"/>
</dbReference>
<dbReference type="Gene3D" id="1.10.10.10">
    <property type="entry name" value="Winged helix-like DNA-binding domain superfamily/Winged helix DNA-binding domain"/>
    <property type="match status" value="1"/>
</dbReference>
<dbReference type="PROSITE" id="PS00622">
    <property type="entry name" value="HTH_LUXR_1"/>
    <property type="match status" value="1"/>
</dbReference>
<dbReference type="AlphaFoldDB" id="A0A840IKJ2"/>
<dbReference type="Proteomes" id="UP000585272">
    <property type="component" value="Unassembled WGS sequence"/>
</dbReference>
<dbReference type="Gene3D" id="3.40.50.300">
    <property type="entry name" value="P-loop containing nucleotide triphosphate hydrolases"/>
    <property type="match status" value="1"/>
</dbReference>
<keyword evidence="2" id="KW-0067">ATP-binding</keyword>
<dbReference type="GO" id="GO:0005524">
    <property type="term" value="F:ATP binding"/>
    <property type="evidence" value="ECO:0007669"/>
    <property type="project" value="UniProtKB-KW"/>
</dbReference>
<dbReference type="InterPro" id="IPR000792">
    <property type="entry name" value="Tscrpt_reg_LuxR_C"/>
</dbReference>
<evidence type="ECO:0000256" key="2">
    <source>
        <dbReference type="ARBA" id="ARBA00022840"/>
    </source>
</evidence>
<dbReference type="SUPFAM" id="SSF46894">
    <property type="entry name" value="C-terminal effector domain of the bipartite response regulators"/>
    <property type="match status" value="1"/>
</dbReference>
<organism evidence="4 5">
    <name type="scientific">Conexibacter arvalis</name>
    <dbReference type="NCBI Taxonomy" id="912552"/>
    <lineage>
        <taxon>Bacteria</taxon>
        <taxon>Bacillati</taxon>
        <taxon>Actinomycetota</taxon>
        <taxon>Thermoleophilia</taxon>
        <taxon>Solirubrobacterales</taxon>
        <taxon>Conexibacteraceae</taxon>
        <taxon>Conexibacter</taxon>
    </lineage>
</organism>
<dbReference type="InterPro" id="IPR016032">
    <property type="entry name" value="Sig_transdc_resp-reg_C-effctor"/>
</dbReference>
<dbReference type="SUPFAM" id="SSF52540">
    <property type="entry name" value="P-loop containing nucleoside triphosphate hydrolases"/>
    <property type="match status" value="1"/>
</dbReference>
<accession>A0A840IKJ2</accession>
<gene>
    <name evidence="4" type="ORF">BDZ31_004366</name>
</gene>
<evidence type="ECO:0000259" key="3">
    <source>
        <dbReference type="PROSITE" id="PS50043"/>
    </source>
</evidence>
<dbReference type="GO" id="GO:0004016">
    <property type="term" value="F:adenylate cyclase activity"/>
    <property type="evidence" value="ECO:0007669"/>
    <property type="project" value="TreeGrafter"/>
</dbReference>
<dbReference type="Pfam" id="PF00196">
    <property type="entry name" value="GerE"/>
    <property type="match status" value="1"/>
</dbReference>
<dbReference type="CDD" id="cd06170">
    <property type="entry name" value="LuxR_C_like"/>
    <property type="match status" value="1"/>
</dbReference>
<proteinExistence type="predicted"/>
<dbReference type="PRINTS" id="PR00038">
    <property type="entry name" value="HTHLUXR"/>
</dbReference>
<dbReference type="GO" id="GO:0003677">
    <property type="term" value="F:DNA binding"/>
    <property type="evidence" value="ECO:0007669"/>
    <property type="project" value="UniProtKB-KW"/>
</dbReference>
<protein>
    <submittedName>
        <fullName evidence="4">DNA-binding CsgD family transcriptional regulator</fullName>
    </submittedName>
</protein>
<name>A0A840IKJ2_9ACTN</name>
<comment type="caution">
    <text evidence="4">The sequence shown here is derived from an EMBL/GenBank/DDBJ whole genome shotgun (WGS) entry which is preliminary data.</text>
</comment>
<dbReference type="RefSeq" id="WP_183345057.1">
    <property type="nucleotide sequence ID" value="NZ_JACHNU010000008.1"/>
</dbReference>
<dbReference type="SUPFAM" id="SSF48452">
    <property type="entry name" value="TPR-like"/>
    <property type="match status" value="1"/>
</dbReference>
<dbReference type="Pfam" id="PF13191">
    <property type="entry name" value="AAA_16"/>
    <property type="match status" value="1"/>
</dbReference>
<evidence type="ECO:0000313" key="5">
    <source>
        <dbReference type="Proteomes" id="UP000585272"/>
    </source>
</evidence>
<dbReference type="GO" id="GO:0006355">
    <property type="term" value="P:regulation of DNA-templated transcription"/>
    <property type="evidence" value="ECO:0007669"/>
    <property type="project" value="InterPro"/>
</dbReference>
<dbReference type="SMART" id="SM00421">
    <property type="entry name" value="HTH_LUXR"/>
    <property type="match status" value="1"/>
</dbReference>
<dbReference type="PANTHER" id="PTHR16305:SF35">
    <property type="entry name" value="TRANSCRIPTIONAL ACTIVATOR DOMAIN"/>
    <property type="match status" value="1"/>
</dbReference>
<dbReference type="InterPro" id="IPR041664">
    <property type="entry name" value="AAA_16"/>
</dbReference>
<dbReference type="Gene3D" id="1.25.40.10">
    <property type="entry name" value="Tetratricopeptide repeat domain"/>
    <property type="match status" value="1"/>
</dbReference>
<dbReference type="InterPro" id="IPR036388">
    <property type="entry name" value="WH-like_DNA-bd_sf"/>
</dbReference>
<keyword evidence="1" id="KW-0547">Nucleotide-binding</keyword>
<dbReference type="EMBL" id="JACHNU010000008">
    <property type="protein sequence ID" value="MBB4664751.1"/>
    <property type="molecule type" value="Genomic_DNA"/>
</dbReference>
<keyword evidence="4" id="KW-0238">DNA-binding</keyword>
<dbReference type="PROSITE" id="PS50043">
    <property type="entry name" value="HTH_LUXR_2"/>
    <property type="match status" value="1"/>
</dbReference>
<dbReference type="PANTHER" id="PTHR16305">
    <property type="entry name" value="TESTICULAR SOLUBLE ADENYLYL CYCLASE"/>
    <property type="match status" value="1"/>
</dbReference>
<sequence length="935" mass="99103">MRGSGLLERDDAVAALGEAVERARAGQGATCLISGPAGIGKTALLEAAAEIARRREGLVLPARASELDRGFGFGIVHQLLEPVVRACDEQRRERLFAGAARRAEALFGAAAVDGDPEYGVLNGLHWLIANLADERPLVLCVDDLHWADPASLRLLEFLGRRIDGLPVLTVCTLRPEEPGAPVELLAALRAAPACATVEPAPLSAPAAGAMLADALAGPPSERFRDAAWRATGGNPLLLSLLAREAAANGLRGRAEEAERLPELAAPGVAPTVVRRLARLDPDATAVARAAAVAGERARLDDVVALAGLDLAATRAALADLADLQLVASGGWRYVHPLVRSAVASAMPHAERDRLHRLAAARLRERGARPAEVALHWLATAPARDPGAVADLRAAAREAAAEGATGTAVELLRRALAEDAELPDRPRLLLELAELELRMLLPEGPARMREALTAGLERDEEARGRAALGTVLLLSDPVAAFAEIDQARAQAGDRGERLRLEAAELEALCFVDALAEPRLARYEAIRAARDPSAAELAHLASEEALAGQPVAEVAALAERAAADGALLREVGPGGSTWSLLTHALRFAERPEPARRLLLEGDRVVRERGLRTAGAFVDQSWAYWHRDFGSVARGLAHAQAGYEGVLEAGVPVSVAAVAAIVAESLVLLDRVEEAEAVIDRPLGAAEGTFVEVFALTARGMTRAAAERHGEAERDLRRVVEILDRRGWRAPAAARGRMRLAELLAGSGRAEEARELIDHDVAAARGAGAIGALGATLRVRALAQEGRERLATLREAVAALAASPLRLEHGRALLALGATLRRRGELEEARETLRAALDAASRTESARLAREVRAELEASGARPRRERISGVESLTPSERRVAELAADGLTNRQIAEALWVTRKTVEYHLGHVYSKLRVRSRAALPAALERSAGAETPG</sequence>
<reference evidence="4 5" key="1">
    <citation type="submission" date="2020-08" db="EMBL/GenBank/DDBJ databases">
        <title>Genomic Encyclopedia of Archaeal and Bacterial Type Strains, Phase II (KMG-II): from individual species to whole genera.</title>
        <authorList>
            <person name="Goeker M."/>
        </authorList>
    </citation>
    <scope>NUCLEOTIDE SEQUENCE [LARGE SCALE GENOMIC DNA]</scope>
    <source>
        <strain evidence="4 5">DSM 23288</strain>
    </source>
</reference>
<keyword evidence="5" id="KW-1185">Reference proteome</keyword>
<feature type="domain" description="HTH luxR-type" evidence="3">
    <location>
        <begin position="864"/>
        <end position="929"/>
    </location>
</feature>
<dbReference type="GO" id="GO:0005737">
    <property type="term" value="C:cytoplasm"/>
    <property type="evidence" value="ECO:0007669"/>
    <property type="project" value="TreeGrafter"/>
</dbReference>